<dbReference type="EMBL" id="JRES01000067">
    <property type="protein sequence ID" value="KNC34408.1"/>
    <property type="molecule type" value="Genomic_DNA"/>
</dbReference>
<evidence type="ECO:0000313" key="4">
    <source>
        <dbReference type="EMBL" id="KNC34408.1"/>
    </source>
</evidence>
<dbReference type="Gene3D" id="3.10.20.10">
    <property type="match status" value="1"/>
</dbReference>
<name>A0A0L0CPY5_LUCCU</name>
<dbReference type="InterPro" id="IPR003508">
    <property type="entry name" value="CIDE-N_dom"/>
</dbReference>
<sequence>MDWGISCQVTQLKKSMSSDLYQANSIGISGTKVVLECDGTEICDDEICQYYLETSEVLMLLEDNEWSNKNVSSPELPKENKNGLVQDYFVMDNNNSNEVASVSYKNAIVHEN</sequence>
<dbReference type="PROSITE" id="PS51135">
    <property type="entry name" value="CIDE_N"/>
    <property type="match status" value="1"/>
</dbReference>
<protein>
    <recommendedName>
        <fullName evidence="3">CIDE-N domain-containing protein</fullName>
    </recommendedName>
</protein>
<comment type="caution">
    <text evidence="4">The sequence shown here is derived from an EMBL/GenBank/DDBJ whole genome shotgun (WGS) entry which is preliminary data.</text>
</comment>
<keyword evidence="1 2" id="KW-0053">Apoptosis</keyword>
<reference evidence="4 5" key="1">
    <citation type="journal article" date="2015" name="Nat. Commun.">
        <title>Lucilia cuprina genome unlocks parasitic fly biology to underpin future interventions.</title>
        <authorList>
            <person name="Anstead C.A."/>
            <person name="Korhonen P.K."/>
            <person name="Young N.D."/>
            <person name="Hall R.S."/>
            <person name="Jex A.R."/>
            <person name="Murali S.C."/>
            <person name="Hughes D.S."/>
            <person name="Lee S.F."/>
            <person name="Perry T."/>
            <person name="Stroehlein A.J."/>
            <person name="Ansell B.R."/>
            <person name="Breugelmans B."/>
            <person name="Hofmann A."/>
            <person name="Qu J."/>
            <person name="Dugan S."/>
            <person name="Lee S.L."/>
            <person name="Chao H."/>
            <person name="Dinh H."/>
            <person name="Han Y."/>
            <person name="Doddapaneni H.V."/>
            <person name="Worley K.C."/>
            <person name="Muzny D.M."/>
            <person name="Ioannidis P."/>
            <person name="Waterhouse R.M."/>
            <person name="Zdobnov E.M."/>
            <person name="James P.J."/>
            <person name="Bagnall N.H."/>
            <person name="Kotze A.C."/>
            <person name="Gibbs R.A."/>
            <person name="Richards S."/>
            <person name="Batterham P."/>
            <person name="Gasser R.B."/>
        </authorList>
    </citation>
    <scope>NUCLEOTIDE SEQUENCE [LARGE SCALE GENOMIC DNA]</scope>
    <source>
        <strain evidence="4 5">LS</strain>
        <tissue evidence="4">Full body</tissue>
    </source>
</reference>
<evidence type="ECO:0000259" key="3">
    <source>
        <dbReference type="PROSITE" id="PS51135"/>
    </source>
</evidence>
<keyword evidence="5" id="KW-1185">Reference proteome</keyword>
<organism evidence="4 5">
    <name type="scientific">Lucilia cuprina</name>
    <name type="common">Green bottle fly</name>
    <name type="synonym">Australian sheep blowfly</name>
    <dbReference type="NCBI Taxonomy" id="7375"/>
    <lineage>
        <taxon>Eukaryota</taxon>
        <taxon>Metazoa</taxon>
        <taxon>Ecdysozoa</taxon>
        <taxon>Arthropoda</taxon>
        <taxon>Hexapoda</taxon>
        <taxon>Insecta</taxon>
        <taxon>Pterygota</taxon>
        <taxon>Neoptera</taxon>
        <taxon>Endopterygota</taxon>
        <taxon>Diptera</taxon>
        <taxon>Brachycera</taxon>
        <taxon>Muscomorpha</taxon>
        <taxon>Oestroidea</taxon>
        <taxon>Calliphoridae</taxon>
        <taxon>Luciliinae</taxon>
        <taxon>Lucilia</taxon>
    </lineage>
</organism>
<gene>
    <name evidence="4" type="ORF">FF38_00736</name>
</gene>
<evidence type="ECO:0000256" key="1">
    <source>
        <dbReference type="ARBA" id="ARBA00022703"/>
    </source>
</evidence>
<dbReference type="Proteomes" id="UP000037069">
    <property type="component" value="Unassembled WGS sequence"/>
</dbReference>
<accession>A0A0L0CPY5</accession>
<proteinExistence type="predicted"/>
<dbReference type="AlphaFoldDB" id="A0A0L0CPY5"/>
<feature type="domain" description="CIDE-N" evidence="3">
    <location>
        <begin position="1"/>
        <end position="68"/>
    </location>
</feature>
<evidence type="ECO:0000313" key="5">
    <source>
        <dbReference type="Proteomes" id="UP000037069"/>
    </source>
</evidence>
<dbReference type="GO" id="GO:0006915">
    <property type="term" value="P:apoptotic process"/>
    <property type="evidence" value="ECO:0007669"/>
    <property type="project" value="UniProtKB-UniRule"/>
</dbReference>
<evidence type="ECO:0000256" key="2">
    <source>
        <dbReference type="PROSITE-ProRule" id="PRU00447"/>
    </source>
</evidence>